<evidence type="ECO:0000256" key="9">
    <source>
        <dbReference type="ARBA" id="ARBA00022842"/>
    </source>
</evidence>
<feature type="transmembrane region" description="Helical" evidence="15">
    <location>
        <begin position="961"/>
        <end position="978"/>
    </location>
</feature>
<dbReference type="PROSITE" id="PS00154">
    <property type="entry name" value="ATPASE_E1_E2"/>
    <property type="match status" value="1"/>
</dbReference>
<dbReference type="InterPro" id="IPR004014">
    <property type="entry name" value="ATPase_P-typ_cation-transptr_N"/>
</dbReference>
<dbReference type="GO" id="GO:0005388">
    <property type="term" value="F:P-type calcium transporter activity"/>
    <property type="evidence" value="ECO:0007669"/>
    <property type="project" value="UniProtKB-EC"/>
</dbReference>
<dbReference type="Pfam" id="PF00122">
    <property type="entry name" value="E1-E2_ATPase"/>
    <property type="match status" value="1"/>
</dbReference>
<dbReference type="Pfam" id="PF00689">
    <property type="entry name" value="Cation_ATPase_C"/>
    <property type="match status" value="1"/>
</dbReference>
<evidence type="ECO:0000256" key="8">
    <source>
        <dbReference type="ARBA" id="ARBA00022840"/>
    </source>
</evidence>
<comment type="similarity">
    <text evidence="14">Belongs to the cation transport ATPase (P-type) (TC 3.A.3) family.</text>
</comment>
<dbReference type="SUPFAM" id="SSF56784">
    <property type="entry name" value="HAD-like"/>
    <property type="match status" value="1"/>
</dbReference>
<dbReference type="FunFam" id="1.20.1110.10:FF:000077">
    <property type="entry name" value="ECA1 (ER-TYPE CA2+-ATPASE 1)"/>
    <property type="match status" value="1"/>
</dbReference>
<dbReference type="InterPro" id="IPR059000">
    <property type="entry name" value="ATPase_P-type_domA"/>
</dbReference>
<dbReference type="OrthoDB" id="3352408at2759"/>
<keyword evidence="4" id="KW-0109">Calcium transport</keyword>
<keyword evidence="5 15" id="KW-0812">Transmembrane</keyword>
<dbReference type="InterPro" id="IPR008250">
    <property type="entry name" value="ATPase_P-typ_transduc_dom_A_sf"/>
</dbReference>
<evidence type="ECO:0000256" key="6">
    <source>
        <dbReference type="ARBA" id="ARBA00022741"/>
    </source>
</evidence>
<dbReference type="PRINTS" id="PR00121">
    <property type="entry name" value="NAKATPASE"/>
</dbReference>
<evidence type="ECO:0000256" key="7">
    <source>
        <dbReference type="ARBA" id="ARBA00022837"/>
    </source>
</evidence>
<sequence>MWHEKLGEDVLSELKTSISTGLTEEEVLKRRATCGFNELAKPEGKSLFSLILEQFEDLMVIILLVAAVISTLIALLDKNEGLLGFVEPIVILLILIANAAVGVWQESNAEAALEALKDLQSEHARVLRNKEWKTILAKELVPGDIIEITVGNRSPADVRIVKLLTPSLKVEQSSLTGEAEPISKHAGINKGNNYDQQANIVFSSTSVASGAAIAVVVEIGMKTAIGKIQSLVEEGQAEESKTPLEEKLDEFGNLLAKVIFGICLLVWVMNYKNFYDEIHGSVFRGAIYYFKIAVALAVAAVPEGLPAVITTCLALGTRRMAKRNAIVMKLPSVETLGCTTIICSDKTGTLTTNEMTVTNFFVPSAKTGTFDNFSVTGHSFDPSGEVQNLKPEHFSPTLKHFTNTMHFCNSSMLENVNGRFKITGMATEGALRVLVEKLKHNPNAKSGFFSDLEEKDVKKIVALEFTSERKSMSMLCSKKNSENILYTKGAPEKIIERSSFILLPTGEKVSMSGQLKEKVLENCTKFASEGLRCLALAYKDQTAELSNYNGQDHPAHKTLENPNNFISIESQLTFLGVVAMRDPPRPEVQDAIKLCKKAGIRVFMITGDNKITAEAIAKKVGIMNESTLSLTGVDLATMKDDILKSKLQKVDSCVFSRTSPENKYRLVCLLKELNQVVAMTGDGVNDAPALKAANIGIAMGIAGTEVAKSASDMVLADDKFSTIVAAVEEGRSIYNNTKAFIRYLISSNIGEVVSIFLTAMLGLPEGFTSVQLLWVNLVTDGPPATALGFNPPDLEIMNTPPRKSDEPLITNWVFFRYFVIGTYVGVATVGVFVYWYLFFESTDGHPLVSYAQLSNWSECPGWKDFKLANWGGFDLEKNPCLYFTEGKIKASTLSLSVLVTIEMFNALNALSEDGSLIQMPPWVNLWLLLAISVSMTLHCVILYVPFFNEIFGILPLDWKEWQLVLAFSIPVTFIDEVLKFFSRMSSKKVHTEKKEN</sequence>
<dbReference type="InterPro" id="IPR023298">
    <property type="entry name" value="ATPase_P-typ_TM_dom_sf"/>
</dbReference>
<feature type="transmembrane region" description="Helical" evidence="15">
    <location>
        <begin position="740"/>
        <end position="763"/>
    </location>
</feature>
<dbReference type="Gene3D" id="3.40.50.1000">
    <property type="entry name" value="HAD superfamily/HAD-like"/>
    <property type="match status" value="1"/>
</dbReference>
<dbReference type="EMBL" id="MPUH01000358">
    <property type="protein sequence ID" value="OMJ82001.1"/>
    <property type="molecule type" value="Genomic_DNA"/>
</dbReference>
<dbReference type="SMART" id="SM00831">
    <property type="entry name" value="Cation_ATPase_N"/>
    <property type="match status" value="1"/>
</dbReference>
<keyword evidence="6" id="KW-0547">Nucleotide-binding</keyword>
<evidence type="ECO:0000256" key="15">
    <source>
        <dbReference type="SAM" id="Phobius"/>
    </source>
</evidence>
<accession>A0A1R2BZ61</accession>
<proteinExistence type="inferred from homology"/>
<keyword evidence="18" id="KW-1185">Reference proteome</keyword>
<keyword evidence="12" id="KW-0406">Ion transport</keyword>
<evidence type="ECO:0000256" key="13">
    <source>
        <dbReference type="ARBA" id="ARBA00023136"/>
    </source>
</evidence>
<dbReference type="SFLD" id="SFLDF00027">
    <property type="entry name" value="p-type_atpase"/>
    <property type="match status" value="1"/>
</dbReference>
<evidence type="ECO:0000256" key="11">
    <source>
        <dbReference type="ARBA" id="ARBA00022989"/>
    </source>
</evidence>
<keyword evidence="13 15" id="KW-0472">Membrane</keyword>
<feature type="transmembrane region" description="Helical" evidence="15">
    <location>
        <begin position="58"/>
        <end position="76"/>
    </location>
</feature>
<protein>
    <recommendedName>
        <fullName evidence="2">P-type Ca(2+) transporter</fullName>
        <ecNumber evidence="2">7.2.2.10</ecNumber>
    </recommendedName>
</protein>
<evidence type="ECO:0000256" key="3">
    <source>
        <dbReference type="ARBA" id="ARBA00022448"/>
    </source>
</evidence>
<comment type="subcellular location">
    <subcellularLocation>
        <location evidence="1">Membrane</location>
        <topology evidence="1">Multi-pass membrane protein</topology>
    </subcellularLocation>
</comment>
<keyword evidence="3" id="KW-0813">Transport</keyword>
<feature type="transmembrane region" description="Helical" evidence="15">
    <location>
        <begin position="82"/>
        <end position="104"/>
    </location>
</feature>
<evidence type="ECO:0000256" key="5">
    <source>
        <dbReference type="ARBA" id="ARBA00022692"/>
    </source>
</evidence>
<evidence type="ECO:0000256" key="14">
    <source>
        <dbReference type="ARBA" id="ARBA00038148"/>
    </source>
</evidence>
<dbReference type="InterPro" id="IPR036412">
    <property type="entry name" value="HAD-like_sf"/>
</dbReference>
<dbReference type="PANTHER" id="PTHR42861">
    <property type="entry name" value="CALCIUM-TRANSPORTING ATPASE"/>
    <property type="match status" value="1"/>
</dbReference>
<dbReference type="SUPFAM" id="SSF81653">
    <property type="entry name" value="Calcium ATPase, transduction domain A"/>
    <property type="match status" value="1"/>
</dbReference>
<dbReference type="InterPro" id="IPR023299">
    <property type="entry name" value="ATPase_P-typ_cyto_dom_N"/>
</dbReference>
<dbReference type="InterPro" id="IPR018303">
    <property type="entry name" value="ATPase_P-typ_P_site"/>
</dbReference>
<feature type="transmembrane region" description="Helical" evidence="15">
    <location>
        <begin position="925"/>
        <end position="946"/>
    </location>
</feature>
<dbReference type="GO" id="GO:0005524">
    <property type="term" value="F:ATP binding"/>
    <property type="evidence" value="ECO:0007669"/>
    <property type="project" value="UniProtKB-KW"/>
</dbReference>
<dbReference type="PRINTS" id="PR00119">
    <property type="entry name" value="CATATPASE"/>
</dbReference>
<dbReference type="SFLD" id="SFLDS00003">
    <property type="entry name" value="Haloacid_Dehalogenase"/>
    <property type="match status" value="1"/>
</dbReference>
<feature type="transmembrane region" description="Helical" evidence="15">
    <location>
        <begin position="289"/>
        <end position="315"/>
    </location>
</feature>
<dbReference type="Gene3D" id="1.20.1110.10">
    <property type="entry name" value="Calcium-transporting ATPase, transmembrane domain"/>
    <property type="match status" value="1"/>
</dbReference>
<dbReference type="FunFam" id="3.40.50.1000:FF:000083">
    <property type="entry name" value="Sodium/potassium-transporting ATPase subunit alpha"/>
    <property type="match status" value="1"/>
</dbReference>
<evidence type="ECO:0000256" key="4">
    <source>
        <dbReference type="ARBA" id="ARBA00022568"/>
    </source>
</evidence>
<feature type="transmembrane region" description="Helical" evidence="15">
    <location>
        <begin position="814"/>
        <end position="837"/>
    </location>
</feature>
<dbReference type="SFLD" id="SFLDG00002">
    <property type="entry name" value="C1.7:_P-type_atpase_like"/>
    <property type="match status" value="1"/>
</dbReference>
<evidence type="ECO:0000256" key="12">
    <source>
        <dbReference type="ARBA" id="ARBA00023065"/>
    </source>
</evidence>
<dbReference type="FunFam" id="2.70.150.10:FF:000014">
    <property type="entry name" value="Calcium-transporting ATPase, putative"/>
    <property type="match status" value="1"/>
</dbReference>
<organism evidence="17 18">
    <name type="scientific">Stentor coeruleus</name>
    <dbReference type="NCBI Taxonomy" id="5963"/>
    <lineage>
        <taxon>Eukaryota</taxon>
        <taxon>Sar</taxon>
        <taxon>Alveolata</taxon>
        <taxon>Ciliophora</taxon>
        <taxon>Postciliodesmatophora</taxon>
        <taxon>Heterotrichea</taxon>
        <taxon>Heterotrichida</taxon>
        <taxon>Stentoridae</taxon>
        <taxon>Stentor</taxon>
    </lineage>
</organism>
<comment type="caution">
    <text evidence="17">The sequence shown here is derived from an EMBL/GenBank/DDBJ whole genome shotgun (WGS) entry which is preliminary data.</text>
</comment>
<keyword evidence="7" id="KW-0106">Calcium</keyword>
<evidence type="ECO:0000256" key="1">
    <source>
        <dbReference type="ARBA" id="ARBA00004141"/>
    </source>
</evidence>
<evidence type="ECO:0000313" key="18">
    <source>
        <dbReference type="Proteomes" id="UP000187209"/>
    </source>
</evidence>
<dbReference type="InterPro" id="IPR006068">
    <property type="entry name" value="ATPase_P-typ_cation-transptr_C"/>
</dbReference>
<keyword evidence="11 15" id="KW-1133">Transmembrane helix</keyword>
<name>A0A1R2BZ61_9CILI</name>
<dbReference type="SUPFAM" id="SSF81660">
    <property type="entry name" value="Metal cation-transporting ATPase, ATP-binding domain N"/>
    <property type="match status" value="1"/>
</dbReference>
<keyword evidence="10" id="KW-1278">Translocase</keyword>
<dbReference type="GO" id="GO:0016887">
    <property type="term" value="F:ATP hydrolysis activity"/>
    <property type="evidence" value="ECO:0007669"/>
    <property type="project" value="InterPro"/>
</dbReference>
<evidence type="ECO:0000256" key="10">
    <source>
        <dbReference type="ARBA" id="ARBA00022967"/>
    </source>
</evidence>
<dbReference type="NCBIfam" id="TIGR01494">
    <property type="entry name" value="ATPase_P-type"/>
    <property type="match status" value="2"/>
</dbReference>
<dbReference type="InterPro" id="IPR001757">
    <property type="entry name" value="P_typ_ATPase"/>
</dbReference>
<dbReference type="Proteomes" id="UP000187209">
    <property type="component" value="Unassembled WGS sequence"/>
</dbReference>
<gene>
    <name evidence="17" type="ORF">SteCoe_17436</name>
</gene>
<dbReference type="Pfam" id="PF13246">
    <property type="entry name" value="Cation_ATPase"/>
    <property type="match status" value="1"/>
</dbReference>
<feature type="transmembrane region" description="Helical" evidence="15">
    <location>
        <begin position="251"/>
        <end position="269"/>
    </location>
</feature>
<dbReference type="EC" id="7.2.2.10" evidence="2"/>
<evidence type="ECO:0000259" key="16">
    <source>
        <dbReference type="SMART" id="SM00831"/>
    </source>
</evidence>
<dbReference type="InterPro" id="IPR044492">
    <property type="entry name" value="P_typ_ATPase_HD_dom"/>
</dbReference>
<dbReference type="AlphaFoldDB" id="A0A1R2BZ61"/>
<dbReference type="Gene3D" id="2.70.150.10">
    <property type="entry name" value="Calcium-transporting ATPase, cytoplasmic transduction domain A"/>
    <property type="match status" value="1"/>
</dbReference>
<evidence type="ECO:0000313" key="17">
    <source>
        <dbReference type="EMBL" id="OMJ82001.1"/>
    </source>
</evidence>
<keyword evidence="9" id="KW-0460">Magnesium</keyword>
<keyword evidence="8" id="KW-0067">ATP-binding</keyword>
<dbReference type="SUPFAM" id="SSF81665">
    <property type="entry name" value="Calcium ATPase, transmembrane domain M"/>
    <property type="match status" value="1"/>
</dbReference>
<dbReference type="InterPro" id="IPR023214">
    <property type="entry name" value="HAD_sf"/>
</dbReference>
<evidence type="ECO:0000256" key="2">
    <source>
        <dbReference type="ARBA" id="ARBA00012790"/>
    </source>
</evidence>
<reference evidence="17 18" key="1">
    <citation type="submission" date="2016-11" db="EMBL/GenBank/DDBJ databases">
        <title>The macronuclear genome of Stentor coeruleus: a giant cell with tiny introns.</title>
        <authorList>
            <person name="Slabodnick M."/>
            <person name="Ruby J.G."/>
            <person name="Reiff S.B."/>
            <person name="Swart E.C."/>
            <person name="Gosai S."/>
            <person name="Prabakaran S."/>
            <person name="Witkowska E."/>
            <person name="Larue G.E."/>
            <person name="Fisher S."/>
            <person name="Freeman R.M."/>
            <person name="Gunawardena J."/>
            <person name="Chu W."/>
            <person name="Stover N.A."/>
            <person name="Gregory B.D."/>
            <person name="Nowacki M."/>
            <person name="Derisi J."/>
            <person name="Roy S.W."/>
            <person name="Marshall W.F."/>
            <person name="Sood P."/>
        </authorList>
    </citation>
    <scope>NUCLEOTIDE SEQUENCE [LARGE SCALE GENOMIC DNA]</scope>
    <source>
        <strain evidence="17">WM001</strain>
    </source>
</reference>
<feature type="domain" description="Cation-transporting P-type ATPase N-terminal" evidence="16">
    <location>
        <begin position="1"/>
        <end position="75"/>
    </location>
</feature>
<dbReference type="Pfam" id="PF00690">
    <property type="entry name" value="Cation_ATPase_N"/>
    <property type="match status" value="1"/>
</dbReference>
<dbReference type="FunFam" id="1.20.1110.10:FF:000027">
    <property type="entry name" value="Calcium-transporting ATPase, putative"/>
    <property type="match status" value="1"/>
</dbReference>
<dbReference type="GO" id="GO:0016020">
    <property type="term" value="C:membrane"/>
    <property type="evidence" value="ECO:0007669"/>
    <property type="project" value="UniProtKB-SubCell"/>
</dbReference>
<dbReference type="Gene3D" id="3.40.1110.10">
    <property type="entry name" value="Calcium-transporting ATPase, cytoplasmic domain N"/>
    <property type="match status" value="1"/>
</dbReference>